<dbReference type="AlphaFoldDB" id="A0A5N1IZT7"/>
<organism evidence="4 5">
    <name type="scientific">Adhaeribacter soli</name>
    <dbReference type="NCBI Taxonomy" id="2607655"/>
    <lineage>
        <taxon>Bacteria</taxon>
        <taxon>Pseudomonadati</taxon>
        <taxon>Bacteroidota</taxon>
        <taxon>Cytophagia</taxon>
        <taxon>Cytophagales</taxon>
        <taxon>Hymenobacteraceae</taxon>
        <taxon>Adhaeribacter</taxon>
    </lineage>
</organism>
<dbReference type="Gene3D" id="2.60.40.10">
    <property type="entry name" value="Immunoglobulins"/>
    <property type="match status" value="3"/>
</dbReference>
<sequence>MKKLYLLLWLVAFASFSQAQNLVTIPSANPTGSTDRRPLASWWGHERSAMIYQSSEINASGSITSVGFYIEQNLLPAGTIIPIKVYMKTTTASTLSSSTVATEQAGATLLFDAPVTIGGLPVNSWITLNLTTPFVYNGTDNLEIITEANYGGTGVGTSTDLYFRHTPAGGDRLQYWSADLTPPTGTGTISTSRPNVQLGFTASQPNDVAITAITTPVSGCGHSAQEEICVTIANFGTASQSNIPVSYTLNNLPAVTAVVPGPLASGATLNFCFPVKANMSTTGTYTITAQTALSGDANTANDSRSKTVNSIPSIATFPYTQDFEAGPGGWTTGGNSSSWALGTPAKPIINSAGSGTNSWITSLTGDYNDNEQSHVVGPCFNFSSLVQPLITLKIWWNMENSWDKAALQSSIDGGATWQHVGAFGDPNNWYNNNSTSGPGVGGGIQLGWSGRASTSNGSGGWVTAKHALTGLGGQSSVMLRVAFGSDGSGVDDGFAFDDVSIFESPANDVGVVALTAPALSGCGFTTTEQVCITITNFGSVATTSFPVSYQIGNNPVVTETVSTPIAPGASLNYCFTTRANLAAGGNYNFTFTTNLANDGDPSNNTLTKVVANPLINVFPHTQDFETSTAGAPGTLPAGWSITPATGFRWEVEDGPTSSTDTGPNVDHTTGAAGGKFVYTEASSGSTGDIAELISPCIDLTGLSTPGFEFWYHMAGIAMGSLDVDVSTNNGTTWTTLHTYTGAQQANESDPWLKRTISLAGYTGMVKIRFKGTRGNSFEGDMAIDDVRFYNIGAVDLGITSFTPLTKICGFTNNEQVQVMIDNLGGLNATGFTMSYTVDGGTAVTETFTGTLAPNSPTTFTFAQGANLSAPGPHTIVVTITGNGDPNATNNTITYTITNATLTGMPPVIDFETATTDLSIMRVVKGTKGNVTEGTGASFGTTSTEGMIMDATSATGWTIPAGPTNPWTNNLDNFAGTYLCFNPTSNGQNDSLWLYFDLKQLYKGASANTNFRVTVNGTPVGGNQTTPANTYRPPFSGTGGTTNWTPIKISLLQYANLPNIQIGFESSVSEPYANGTGTANLIDNIRIRRVAASPSGVSKGLLAGQVNVYPNPSAGIFQVSLPEGKVYQLEVTDLTGRRILSKETRDNTSLDLSKAAKGIYLLKVTTQGASTMKKIIVE</sequence>
<dbReference type="InterPro" id="IPR026444">
    <property type="entry name" value="Secre_tail"/>
</dbReference>
<dbReference type="PROSITE" id="PS50060">
    <property type="entry name" value="MAM_2"/>
    <property type="match status" value="1"/>
</dbReference>
<dbReference type="Gene3D" id="2.60.120.200">
    <property type="match status" value="1"/>
</dbReference>
<dbReference type="GO" id="GO:0005975">
    <property type="term" value="P:carbohydrate metabolic process"/>
    <property type="evidence" value="ECO:0007669"/>
    <property type="project" value="UniProtKB-ARBA"/>
</dbReference>
<dbReference type="InterPro" id="IPR013783">
    <property type="entry name" value="Ig-like_fold"/>
</dbReference>
<dbReference type="Proteomes" id="UP000326570">
    <property type="component" value="Unassembled WGS sequence"/>
</dbReference>
<accession>A0A5N1IZT7</accession>
<keyword evidence="5" id="KW-1185">Reference proteome</keyword>
<dbReference type="SMART" id="SM00137">
    <property type="entry name" value="MAM"/>
    <property type="match status" value="1"/>
</dbReference>
<dbReference type="Pfam" id="PF18962">
    <property type="entry name" value="Por_Secre_tail"/>
    <property type="match status" value="1"/>
</dbReference>
<dbReference type="CDD" id="cd06263">
    <property type="entry name" value="MAM"/>
    <property type="match status" value="1"/>
</dbReference>
<feature type="domain" description="MAM" evidence="3">
    <location>
        <begin position="620"/>
        <end position="788"/>
    </location>
</feature>
<dbReference type="GO" id="GO:0004553">
    <property type="term" value="F:hydrolase activity, hydrolyzing O-glycosyl compounds"/>
    <property type="evidence" value="ECO:0007669"/>
    <property type="project" value="UniProtKB-ARBA"/>
</dbReference>
<evidence type="ECO:0000313" key="5">
    <source>
        <dbReference type="Proteomes" id="UP000326570"/>
    </source>
</evidence>
<dbReference type="EMBL" id="VTWT01000005">
    <property type="protein sequence ID" value="KAA9333612.1"/>
    <property type="molecule type" value="Genomic_DNA"/>
</dbReference>
<evidence type="ECO:0000313" key="4">
    <source>
        <dbReference type="EMBL" id="KAA9333612.1"/>
    </source>
</evidence>
<feature type="chain" id="PRO_5024888297" evidence="2">
    <location>
        <begin position="20"/>
        <end position="1177"/>
    </location>
</feature>
<dbReference type="NCBIfam" id="TIGR04183">
    <property type="entry name" value="Por_Secre_tail"/>
    <property type="match status" value="1"/>
</dbReference>
<reference evidence="4 5" key="1">
    <citation type="submission" date="2019-09" db="EMBL/GenBank/DDBJ databases">
        <title>Genome sequence of Adhaeribacter sp. M2.</title>
        <authorList>
            <person name="Srinivasan S."/>
        </authorList>
    </citation>
    <scope>NUCLEOTIDE SEQUENCE [LARGE SCALE GENOMIC DNA]</scope>
    <source>
        <strain evidence="4 5">M2</strain>
    </source>
</reference>
<evidence type="ECO:0000256" key="1">
    <source>
        <dbReference type="SAM" id="MobiDB-lite"/>
    </source>
</evidence>
<dbReference type="GO" id="GO:0016020">
    <property type="term" value="C:membrane"/>
    <property type="evidence" value="ECO:0007669"/>
    <property type="project" value="InterPro"/>
</dbReference>
<keyword evidence="2" id="KW-0732">Signal</keyword>
<dbReference type="PANTHER" id="PTHR23282:SF101">
    <property type="entry name" value="MAM DOMAIN-CONTAINING PROTEIN"/>
    <property type="match status" value="1"/>
</dbReference>
<dbReference type="RefSeq" id="WP_150903779.1">
    <property type="nucleotide sequence ID" value="NZ_VTWT01000005.1"/>
</dbReference>
<dbReference type="SUPFAM" id="SSF49899">
    <property type="entry name" value="Concanavalin A-like lectins/glucanases"/>
    <property type="match status" value="1"/>
</dbReference>
<dbReference type="InterPro" id="IPR013320">
    <property type="entry name" value="ConA-like_dom_sf"/>
</dbReference>
<dbReference type="InterPro" id="IPR000998">
    <property type="entry name" value="MAM_dom"/>
</dbReference>
<evidence type="ECO:0000259" key="3">
    <source>
        <dbReference type="PROSITE" id="PS50060"/>
    </source>
</evidence>
<dbReference type="PANTHER" id="PTHR23282">
    <property type="entry name" value="APICAL ENDOSOMAL GLYCOPROTEIN PRECURSOR"/>
    <property type="match status" value="1"/>
</dbReference>
<dbReference type="InterPro" id="IPR051560">
    <property type="entry name" value="MAM_domain-containing"/>
</dbReference>
<proteinExistence type="predicted"/>
<name>A0A5N1IZT7_9BACT</name>
<evidence type="ECO:0000256" key="2">
    <source>
        <dbReference type="SAM" id="SignalP"/>
    </source>
</evidence>
<feature type="compositionally biased region" description="Polar residues" evidence="1">
    <location>
        <begin position="1017"/>
        <end position="1028"/>
    </location>
</feature>
<gene>
    <name evidence="4" type="ORF">F0P94_10185</name>
</gene>
<feature type="signal peptide" evidence="2">
    <location>
        <begin position="1"/>
        <end position="19"/>
    </location>
</feature>
<protein>
    <submittedName>
        <fullName evidence="4">T9SS type A sorting domain-containing protein</fullName>
    </submittedName>
</protein>
<dbReference type="Pfam" id="PF00629">
    <property type="entry name" value="MAM"/>
    <property type="match status" value="1"/>
</dbReference>
<comment type="caution">
    <text evidence="4">The sequence shown here is derived from an EMBL/GenBank/DDBJ whole genome shotgun (WGS) entry which is preliminary data.</text>
</comment>
<feature type="region of interest" description="Disordered" evidence="1">
    <location>
        <begin position="1017"/>
        <end position="1036"/>
    </location>
</feature>